<accession>A0A139ALH9</accession>
<proteinExistence type="predicted"/>
<feature type="region of interest" description="Disordered" evidence="1">
    <location>
        <begin position="1"/>
        <end position="141"/>
    </location>
</feature>
<name>A0A139ALH9_GONPJ</name>
<keyword evidence="3" id="KW-1185">Reference proteome</keyword>
<feature type="compositionally biased region" description="Basic and acidic residues" evidence="1">
    <location>
        <begin position="22"/>
        <end position="39"/>
    </location>
</feature>
<protein>
    <submittedName>
        <fullName evidence="2">Uncharacterized protein</fullName>
    </submittedName>
</protein>
<feature type="compositionally biased region" description="Acidic residues" evidence="1">
    <location>
        <begin position="76"/>
        <end position="87"/>
    </location>
</feature>
<reference evidence="2 3" key="1">
    <citation type="journal article" date="2015" name="Genome Biol. Evol.">
        <title>Phylogenomic analyses indicate that early fungi evolved digesting cell walls of algal ancestors of land plants.</title>
        <authorList>
            <person name="Chang Y."/>
            <person name="Wang S."/>
            <person name="Sekimoto S."/>
            <person name="Aerts A.L."/>
            <person name="Choi C."/>
            <person name="Clum A."/>
            <person name="LaButti K.M."/>
            <person name="Lindquist E.A."/>
            <person name="Yee Ngan C."/>
            <person name="Ohm R.A."/>
            <person name="Salamov A.A."/>
            <person name="Grigoriev I.V."/>
            <person name="Spatafora J.W."/>
            <person name="Berbee M.L."/>
        </authorList>
    </citation>
    <scope>NUCLEOTIDE SEQUENCE [LARGE SCALE GENOMIC DNA]</scope>
    <source>
        <strain evidence="2 3">JEL478</strain>
    </source>
</reference>
<dbReference type="Proteomes" id="UP000070544">
    <property type="component" value="Unassembled WGS sequence"/>
</dbReference>
<evidence type="ECO:0000313" key="2">
    <source>
        <dbReference type="EMBL" id="KXS17285.1"/>
    </source>
</evidence>
<gene>
    <name evidence="2" type="ORF">M427DRAFT_54583</name>
</gene>
<sequence>MLTQLEPIKDNVPQLSISSHPALDDHPAACRVPDVEAHEQAAVGEPSDSPGLEREEPEPTEDDLKTLTQTPREPVDAEVDWSWEEEEVGSRESDRSLDDDSSHDTSSDDDLAEAPSYTSRKAPSPPRFGWHKAPPSSETQRVKMLLYRLRGSRPRGAPARVPRRAPCIEYQSHHLSPASASASGSQRYSPYIPRQSSALRRVVTM</sequence>
<dbReference type="AlphaFoldDB" id="A0A139ALH9"/>
<evidence type="ECO:0000313" key="3">
    <source>
        <dbReference type="Proteomes" id="UP000070544"/>
    </source>
</evidence>
<feature type="compositionally biased region" description="Basic and acidic residues" evidence="1">
    <location>
        <begin position="88"/>
        <end position="106"/>
    </location>
</feature>
<organism evidence="2 3">
    <name type="scientific">Gonapodya prolifera (strain JEL478)</name>
    <name type="common">Monoblepharis prolifera</name>
    <dbReference type="NCBI Taxonomy" id="1344416"/>
    <lineage>
        <taxon>Eukaryota</taxon>
        <taxon>Fungi</taxon>
        <taxon>Fungi incertae sedis</taxon>
        <taxon>Chytridiomycota</taxon>
        <taxon>Chytridiomycota incertae sedis</taxon>
        <taxon>Monoblepharidomycetes</taxon>
        <taxon>Monoblepharidales</taxon>
        <taxon>Gonapodyaceae</taxon>
        <taxon>Gonapodya</taxon>
    </lineage>
</organism>
<dbReference type="EMBL" id="KQ965747">
    <property type="protein sequence ID" value="KXS17285.1"/>
    <property type="molecule type" value="Genomic_DNA"/>
</dbReference>
<evidence type="ECO:0000256" key="1">
    <source>
        <dbReference type="SAM" id="MobiDB-lite"/>
    </source>
</evidence>